<dbReference type="RefSeq" id="WP_021120650.1">
    <property type="nucleotide sequence ID" value="NZ_KE557280.1"/>
</dbReference>
<evidence type="ECO:0000313" key="1">
    <source>
        <dbReference type="EMBL" id="EPX78305.1"/>
    </source>
</evidence>
<sequence>MSISRNTWMLLAAVAVLGIVGFVSVQMGDDAGTAPEISEEGAPAADVSE</sequence>
<proteinExistence type="predicted"/>
<name>S9RJL2_9RHOB</name>
<dbReference type="Proteomes" id="UP000015347">
    <property type="component" value="Unassembled WGS sequence"/>
</dbReference>
<dbReference type="AlphaFoldDB" id="S9RJL2"/>
<evidence type="ECO:0000313" key="2">
    <source>
        <dbReference type="Proteomes" id="UP000015347"/>
    </source>
</evidence>
<dbReference type="EMBL" id="APVH01000040">
    <property type="protein sequence ID" value="EPX78305.1"/>
    <property type="molecule type" value="Genomic_DNA"/>
</dbReference>
<gene>
    <name evidence="1" type="ORF">Salmuc_03921</name>
</gene>
<protein>
    <submittedName>
        <fullName evidence="1">Uncharacterized protein</fullName>
    </submittedName>
</protein>
<organism evidence="1 2">
    <name type="scientific">Salipiger mucosus DSM 16094</name>
    <dbReference type="NCBI Taxonomy" id="1123237"/>
    <lineage>
        <taxon>Bacteria</taxon>
        <taxon>Pseudomonadati</taxon>
        <taxon>Pseudomonadota</taxon>
        <taxon>Alphaproteobacteria</taxon>
        <taxon>Rhodobacterales</taxon>
        <taxon>Roseobacteraceae</taxon>
        <taxon>Salipiger</taxon>
    </lineage>
</organism>
<comment type="caution">
    <text evidence="1">The sequence shown here is derived from an EMBL/GenBank/DDBJ whole genome shotgun (WGS) entry which is preliminary data.</text>
</comment>
<reference evidence="2" key="1">
    <citation type="journal article" date="2014" name="Stand. Genomic Sci.">
        <title>Genome sequence of the exopolysaccharide-producing Salipiger mucosus type strain (DSM 16094(T)), a moderately halophilic member of the Roseobacter clade.</title>
        <authorList>
            <person name="Riedel T."/>
            <person name="Spring S."/>
            <person name="Fiebig A."/>
            <person name="Petersen J."/>
            <person name="Kyrpides N.C."/>
            <person name="Goker M."/>
            <person name="Klenk H.P."/>
        </authorList>
    </citation>
    <scope>NUCLEOTIDE SEQUENCE [LARGE SCALE GENOMIC DNA]</scope>
    <source>
        <strain evidence="2">DSM 16094</strain>
    </source>
</reference>
<accession>S9RJL2</accession>
<keyword evidence="2" id="KW-1185">Reference proteome</keyword>
<dbReference type="HOGENOM" id="CLU_215967_0_0_5"/>